<dbReference type="Gene3D" id="2.80.10.50">
    <property type="match status" value="1"/>
</dbReference>
<keyword evidence="2" id="KW-0732">Signal</keyword>
<name>A0ABS7TJV0_9BACT</name>
<dbReference type="Proteomes" id="UP001139031">
    <property type="component" value="Unassembled WGS sequence"/>
</dbReference>
<proteinExistence type="predicted"/>
<dbReference type="PANTHER" id="PTHR35580:SF1">
    <property type="entry name" value="PHYTASE-LIKE DOMAIN-CONTAINING PROTEIN"/>
    <property type="match status" value="1"/>
</dbReference>
<reference evidence="3" key="1">
    <citation type="submission" date="2021-08" db="EMBL/GenBank/DDBJ databases">
        <authorList>
            <person name="Stevens D.C."/>
        </authorList>
    </citation>
    <scope>NUCLEOTIDE SEQUENCE</scope>
    <source>
        <strain evidence="3">DSM 53165</strain>
    </source>
</reference>
<comment type="caution">
    <text evidence="3">The sequence shown here is derived from an EMBL/GenBank/DDBJ whole genome shotgun (WGS) entry which is preliminary data.</text>
</comment>
<dbReference type="EMBL" id="JAIRAU010000001">
    <property type="protein sequence ID" value="MBZ5708505.1"/>
    <property type="molecule type" value="Genomic_DNA"/>
</dbReference>
<sequence>MSHKIVVALSVLAVALPAAGCSDDTVTTDSTDAPGTTAGPSTGTTADAPPTSSSGAATETATTGDDTTTSGALPTTTTGATSTGEATTTTTTTASTGETTDTGVAGACDDGVAWVRHIAGATQTNMFNDLAIDAEDNAIAVGHFYERETDFGGGNLNFEGYDDAFIAKYGPDGEHLWSQSFGDEDAQELYGVAVDGDGRIVVAGEFRSTIDMGGGTLTSVGKDDIVLAAFSPAGEHLWSRSFGSPKIDTGVRVALDADGDIVLLARSKAPVDFGAGPQGDALNVVHVVKFDPAGALLWHRSFSSGDIDGHDVAVDPVGDIVVVGEFSGTVDFGGGPEASEDLSNVYVVKLDADGQFLWMRRSGGFAVDGKAFVVGAKTDLDGNINLAGWFGGSFDLGGPPLVWLGGYDLWIASLTATGEHRWSDRYGAGTKGWQFASDVAGNDAGQFALAGNFEDWMQFTSGTVSAQWDWAYDAWLGRFGPDGVDDHVRSFGGPGNQHGDVVGINDDGSIWLGGVFNAPFMAGDELLEPSDTWQGYLLRLCP</sequence>
<evidence type="ECO:0000313" key="3">
    <source>
        <dbReference type="EMBL" id="MBZ5708505.1"/>
    </source>
</evidence>
<feature type="chain" id="PRO_5046229931" evidence="2">
    <location>
        <begin position="21"/>
        <end position="542"/>
    </location>
</feature>
<keyword evidence="4" id="KW-1185">Reference proteome</keyword>
<evidence type="ECO:0000256" key="1">
    <source>
        <dbReference type="SAM" id="MobiDB-lite"/>
    </source>
</evidence>
<dbReference type="RefSeq" id="WP_224190253.1">
    <property type="nucleotide sequence ID" value="NZ_JAIRAU010000001.1"/>
</dbReference>
<dbReference type="InterPro" id="IPR052918">
    <property type="entry name" value="Motility_Chemotaxis_Reg"/>
</dbReference>
<dbReference type="SUPFAM" id="SSF63829">
    <property type="entry name" value="Calcium-dependent phosphotriesterase"/>
    <property type="match status" value="1"/>
</dbReference>
<feature type="compositionally biased region" description="Low complexity" evidence="1">
    <location>
        <begin position="21"/>
        <end position="103"/>
    </location>
</feature>
<evidence type="ECO:0000313" key="4">
    <source>
        <dbReference type="Proteomes" id="UP001139031"/>
    </source>
</evidence>
<dbReference type="PANTHER" id="PTHR35580">
    <property type="entry name" value="CELL SURFACE GLYCOPROTEIN (S-LAYER PROTEIN)-LIKE PROTEIN"/>
    <property type="match status" value="1"/>
</dbReference>
<gene>
    <name evidence="3" type="ORF">K7C98_04495</name>
</gene>
<protein>
    <submittedName>
        <fullName evidence="3">Uncharacterized protein</fullName>
    </submittedName>
</protein>
<feature type="region of interest" description="Disordered" evidence="1">
    <location>
        <begin position="21"/>
        <end position="104"/>
    </location>
</feature>
<evidence type="ECO:0000256" key="2">
    <source>
        <dbReference type="SAM" id="SignalP"/>
    </source>
</evidence>
<feature type="signal peptide" evidence="2">
    <location>
        <begin position="1"/>
        <end position="20"/>
    </location>
</feature>
<organism evidence="3 4">
    <name type="scientific">Nannocystis pusilla</name>
    <dbReference type="NCBI Taxonomy" id="889268"/>
    <lineage>
        <taxon>Bacteria</taxon>
        <taxon>Pseudomonadati</taxon>
        <taxon>Myxococcota</taxon>
        <taxon>Polyangia</taxon>
        <taxon>Nannocystales</taxon>
        <taxon>Nannocystaceae</taxon>
        <taxon>Nannocystis</taxon>
    </lineage>
</organism>
<accession>A0ABS7TJV0</accession>